<dbReference type="AlphaFoldDB" id="A0AAV1V6F8"/>
<dbReference type="EMBL" id="CAKLBY020000267">
    <property type="protein sequence ID" value="CAK7942191.1"/>
    <property type="molecule type" value="Genomic_DNA"/>
</dbReference>
<dbReference type="Pfam" id="PF07727">
    <property type="entry name" value="RVT_2"/>
    <property type="match status" value="1"/>
</dbReference>
<evidence type="ECO:0000259" key="1">
    <source>
        <dbReference type="Pfam" id="PF07727"/>
    </source>
</evidence>
<name>A0AAV1V6F8_9STRA</name>
<evidence type="ECO:0000313" key="3">
    <source>
        <dbReference type="EMBL" id="CAK7942191.1"/>
    </source>
</evidence>
<comment type="caution">
    <text evidence="3">The sequence shown here is derived from an EMBL/GenBank/DDBJ whole genome shotgun (WGS) entry which is preliminary data.</text>
</comment>
<proteinExistence type="predicted"/>
<evidence type="ECO:0000313" key="4">
    <source>
        <dbReference type="Proteomes" id="UP001162060"/>
    </source>
</evidence>
<evidence type="ECO:0000313" key="2">
    <source>
        <dbReference type="EMBL" id="CAK7932047.1"/>
    </source>
</evidence>
<protein>
    <recommendedName>
        <fullName evidence="1">Reverse transcriptase Ty1/copia-type domain-containing protein</fullName>
    </recommendedName>
</protein>
<dbReference type="EMBL" id="CAKLBY020000188">
    <property type="protein sequence ID" value="CAK7932047.1"/>
    <property type="molecule type" value="Genomic_DNA"/>
</dbReference>
<dbReference type="InterPro" id="IPR013103">
    <property type="entry name" value="RVT_2"/>
</dbReference>
<reference evidence="3" key="1">
    <citation type="submission" date="2024-01" db="EMBL/GenBank/DDBJ databases">
        <authorList>
            <person name="Webb A."/>
        </authorList>
    </citation>
    <scope>NUCLEOTIDE SEQUENCE</scope>
    <source>
        <strain evidence="3">Pm1</strain>
    </source>
</reference>
<organism evidence="3 4">
    <name type="scientific">Peronospora matthiolae</name>
    <dbReference type="NCBI Taxonomy" id="2874970"/>
    <lineage>
        <taxon>Eukaryota</taxon>
        <taxon>Sar</taxon>
        <taxon>Stramenopiles</taxon>
        <taxon>Oomycota</taxon>
        <taxon>Peronosporomycetes</taxon>
        <taxon>Peronosporales</taxon>
        <taxon>Peronosporaceae</taxon>
        <taxon>Peronospora</taxon>
    </lineage>
</organism>
<dbReference type="Proteomes" id="UP001162060">
    <property type="component" value="Unassembled WGS sequence"/>
</dbReference>
<accession>A0AAV1V6F8</accession>
<sequence>MNSIRVVLAVCAAHAFMMEQLDADTAFLNSTLVETVYMEAPCGAKNAKGMICKLNKAIYGLKQAASAWN</sequence>
<feature type="domain" description="Reverse transcriptase Ty1/copia-type" evidence="1">
    <location>
        <begin position="2"/>
        <end position="69"/>
    </location>
</feature>
<gene>
    <name evidence="2" type="ORF">PM001_LOCUS17197</name>
    <name evidence="3" type="ORF">PM001_LOCUS27341</name>
</gene>